<dbReference type="RefSeq" id="WP_107272511.1">
    <property type="nucleotide sequence ID" value="NZ_PYMA01000020.1"/>
</dbReference>
<dbReference type="InterPro" id="IPR018640">
    <property type="entry name" value="DUF2063"/>
</dbReference>
<dbReference type="EMBL" id="PYMA01000020">
    <property type="protein sequence ID" value="PSW13083.1"/>
    <property type="molecule type" value="Genomic_DNA"/>
</dbReference>
<dbReference type="Pfam" id="PF09836">
    <property type="entry name" value="DUF2063"/>
    <property type="match status" value="1"/>
</dbReference>
<dbReference type="Gene3D" id="1.10.150.690">
    <property type="entry name" value="DUF2063"/>
    <property type="match status" value="1"/>
</dbReference>
<gene>
    <name evidence="2" type="ORF">C9I98_22565</name>
</gene>
<dbReference type="Proteomes" id="UP000241771">
    <property type="component" value="Unassembled WGS sequence"/>
</dbReference>
<evidence type="ECO:0000259" key="1">
    <source>
        <dbReference type="Pfam" id="PF09836"/>
    </source>
</evidence>
<proteinExistence type="predicted"/>
<comment type="caution">
    <text evidence="2">The sequence shown here is derived from an EMBL/GenBank/DDBJ whole genome shotgun (WGS) entry which is preliminary data.</text>
</comment>
<sequence length="255" mass="27978">MDKSSPSPLQQLQQDFAKALHYQPSPASSQINDGHFPAEQLIQIYRNNFIMSLSEVLEATYPCTLAVVGEECFAQLARQHVLSVPLTEGDVSHYGEGFAASIEGQPELCQAVPYLADLARLEWCVDRVSHQAAVAPQFPLEKLALVTEDNLPTLHLTVAAPTRCFDSAYPVASIWQMITRDAVEEIDLSQPESAIIQHHPEQVVVLNTSHDATALVRLCQNQQTLADATPEMLALLGELIQQHAFADICGLPEGE</sequence>
<reference evidence="2 3" key="1">
    <citation type="submission" date="2018-01" db="EMBL/GenBank/DDBJ databases">
        <title>Whole genome sequencing of Histamine producing bacteria.</title>
        <authorList>
            <person name="Butler K."/>
        </authorList>
    </citation>
    <scope>NUCLEOTIDE SEQUENCE [LARGE SCALE GENOMIC DNA]</scope>
    <source>
        <strain evidence="2 3">DSM 100436</strain>
    </source>
</reference>
<feature type="domain" description="Putative DNA-binding" evidence="1">
    <location>
        <begin position="11"/>
        <end position="100"/>
    </location>
</feature>
<keyword evidence="3" id="KW-1185">Reference proteome</keyword>
<evidence type="ECO:0000313" key="3">
    <source>
        <dbReference type="Proteomes" id="UP000241771"/>
    </source>
</evidence>
<name>A0A2T3NET5_9GAMM</name>
<organism evidence="2 3">
    <name type="scientific">Photobacterium sanctipauli</name>
    <dbReference type="NCBI Taxonomy" id="1342794"/>
    <lineage>
        <taxon>Bacteria</taxon>
        <taxon>Pseudomonadati</taxon>
        <taxon>Pseudomonadota</taxon>
        <taxon>Gammaproteobacteria</taxon>
        <taxon>Vibrionales</taxon>
        <taxon>Vibrionaceae</taxon>
        <taxon>Photobacterium</taxon>
    </lineage>
</organism>
<dbReference type="AlphaFoldDB" id="A0A2T3NET5"/>
<evidence type="ECO:0000313" key="2">
    <source>
        <dbReference type="EMBL" id="PSW13083.1"/>
    </source>
</evidence>
<dbReference type="InterPro" id="IPR044922">
    <property type="entry name" value="DUF2063_N_sf"/>
</dbReference>
<accession>A0A2T3NET5</accession>
<protein>
    <submittedName>
        <fullName evidence="2">DUF2063 domain-containing protein</fullName>
    </submittedName>
</protein>